<dbReference type="InterPro" id="IPR050266">
    <property type="entry name" value="AB_hydrolase_sf"/>
</dbReference>
<dbReference type="EC" id="3.8.1.5" evidence="3"/>
<dbReference type="EMBL" id="LT907988">
    <property type="protein sequence ID" value="SOE49661.1"/>
    <property type="molecule type" value="Genomic_DNA"/>
</dbReference>
<organism evidence="3 5">
    <name type="scientific">Orrella dioscoreae</name>
    <dbReference type="NCBI Taxonomy" id="1851544"/>
    <lineage>
        <taxon>Bacteria</taxon>
        <taxon>Pseudomonadati</taxon>
        <taxon>Pseudomonadota</taxon>
        <taxon>Betaproteobacteria</taxon>
        <taxon>Burkholderiales</taxon>
        <taxon>Alcaligenaceae</taxon>
        <taxon>Orrella</taxon>
    </lineage>
</organism>
<dbReference type="STRING" id="1851544.ODI_01212"/>
<dbReference type="GO" id="GO:0018786">
    <property type="term" value="F:haloalkane dehalogenase activity"/>
    <property type="evidence" value="ECO:0007669"/>
    <property type="project" value="UniProtKB-EC"/>
</dbReference>
<reference evidence="3 5" key="1">
    <citation type="submission" date="2016-06" db="EMBL/GenBank/DDBJ databases">
        <authorList>
            <person name="Kjaerup R.B."/>
            <person name="Dalgaard T.S."/>
            <person name="Juul-Madsen H.R."/>
        </authorList>
    </citation>
    <scope>NUCLEOTIDE SEQUENCE [LARGE SCALE GENOMIC DNA]</scope>
    <source>
        <strain evidence="3">Orrdi1</strain>
    </source>
</reference>
<dbReference type="RefSeq" id="WP_067749385.1">
    <property type="nucleotide sequence ID" value="NZ_LT907988.1"/>
</dbReference>
<dbReference type="PANTHER" id="PTHR43798:SF31">
    <property type="entry name" value="AB HYDROLASE SUPERFAMILY PROTEIN YCLE"/>
    <property type="match status" value="1"/>
</dbReference>
<reference evidence="4 5" key="2">
    <citation type="submission" date="2017-08" db="EMBL/GenBank/DDBJ databases">
        <authorList>
            <person name="de Groot N.N."/>
        </authorList>
    </citation>
    <scope>NUCLEOTIDE SEQUENCE [LARGE SCALE GENOMIC DNA]</scope>
    <source>
        <strain evidence="4">Orrdi1</strain>
    </source>
</reference>
<name>A0A1C3JX93_9BURK</name>
<accession>A0A1C3JX93</accession>
<dbReference type="OrthoDB" id="6117067at2"/>
<dbReference type="InterPro" id="IPR029058">
    <property type="entry name" value="AB_hydrolase_fold"/>
</dbReference>
<dbReference type="Proteomes" id="UP000078558">
    <property type="component" value="Chromosome I"/>
</dbReference>
<dbReference type="Gene3D" id="3.40.50.1820">
    <property type="entry name" value="alpha/beta hydrolase"/>
    <property type="match status" value="1"/>
</dbReference>
<dbReference type="PRINTS" id="PR00111">
    <property type="entry name" value="ABHYDROLASE"/>
</dbReference>
<keyword evidence="5" id="KW-1185">Reference proteome</keyword>
<sequence>MSHPSQLPSTGSFASIPLSGDDSLSCLQLGQGERLCILIHGSLCDGRYWWPQFDDLSAGRRLCSPSLRHYFPAAPDPTVRLDWRRDVGDLLALVERLSPDAPVDLIGHSRGGAIAYQLARQRPDRVRRLVLAEPGGATQAGTPADPVLMQEWKAALSAKLARGEYESAVGQFIDGVSRAGSWLHSPRDFKRMALDNAHTLVSQMDDPLPAYAEADVAQLALPVLLVKGQRSRERFVVTVDTLARWLPDARVVEIAGASHGMNLAHPRAFNAAVLDFLDAA</sequence>
<evidence type="ECO:0000313" key="4">
    <source>
        <dbReference type="EMBL" id="SOE49661.1"/>
    </source>
</evidence>
<proteinExistence type="predicted"/>
<dbReference type="EMBL" id="FLRC01000003">
    <property type="protein sequence ID" value="SBT23830.1"/>
    <property type="molecule type" value="Genomic_DNA"/>
</dbReference>
<dbReference type="GO" id="GO:0016020">
    <property type="term" value="C:membrane"/>
    <property type="evidence" value="ECO:0007669"/>
    <property type="project" value="TreeGrafter"/>
</dbReference>
<keyword evidence="1 3" id="KW-0378">Hydrolase</keyword>
<dbReference type="SUPFAM" id="SSF53474">
    <property type="entry name" value="alpha/beta-Hydrolases"/>
    <property type="match status" value="1"/>
</dbReference>
<feature type="domain" description="AB hydrolase-1" evidence="2">
    <location>
        <begin position="37"/>
        <end position="272"/>
    </location>
</feature>
<dbReference type="KEGG" id="odi:ODI_R2232"/>
<dbReference type="Pfam" id="PF12697">
    <property type="entry name" value="Abhydrolase_6"/>
    <property type="match status" value="1"/>
</dbReference>
<evidence type="ECO:0000313" key="3">
    <source>
        <dbReference type="EMBL" id="SBT23830.1"/>
    </source>
</evidence>
<evidence type="ECO:0000313" key="5">
    <source>
        <dbReference type="Proteomes" id="UP000078558"/>
    </source>
</evidence>
<dbReference type="InterPro" id="IPR000073">
    <property type="entry name" value="AB_hydrolase_1"/>
</dbReference>
<protein>
    <submittedName>
        <fullName evidence="3">Alpha/beta hydrolase fold</fullName>
        <ecNumber evidence="3">3.8.1.5</ecNumber>
    </submittedName>
</protein>
<dbReference type="AlphaFoldDB" id="A0A1C3JX93"/>
<dbReference type="PANTHER" id="PTHR43798">
    <property type="entry name" value="MONOACYLGLYCEROL LIPASE"/>
    <property type="match status" value="1"/>
</dbReference>
<gene>
    <name evidence="3" type="ORF">ODI_01212</name>
    <name evidence="4" type="ORF">ODI_R2232</name>
</gene>
<evidence type="ECO:0000256" key="1">
    <source>
        <dbReference type="ARBA" id="ARBA00022801"/>
    </source>
</evidence>
<evidence type="ECO:0000259" key="2">
    <source>
        <dbReference type="Pfam" id="PF12697"/>
    </source>
</evidence>